<feature type="compositionally biased region" description="Low complexity" evidence="1">
    <location>
        <begin position="384"/>
        <end position="397"/>
    </location>
</feature>
<dbReference type="Pfam" id="PF01869">
    <property type="entry name" value="BcrAD_BadFG"/>
    <property type="match status" value="1"/>
</dbReference>
<dbReference type="AlphaFoldDB" id="A0AAV5P7N1"/>
<dbReference type="EMBL" id="BSTG01000002">
    <property type="protein sequence ID" value="GLY57167.1"/>
    <property type="molecule type" value="Genomic_DNA"/>
</dbReference>
<feature type="compositionally biased region" description="Pro residues" evidence="1">
    <location>
        <begin position="367"/>
        <end position="383"/>
    </location>
</feature>
<dbReference type="InterPro" id="IPR052519">
    <property type="entry name" value="Euk-type_GlcNAc_Kinase"/>
</dbReference>
<evidence type="ECO:0000313" key="3">
    <source>
        <dbReference type="EMBL" id="GLY57167.1"/>
    </source>
</evidence>
<dbReference type="InterPro" id="IPR002731">
    <property type="entry name" value="ATPase_BadF"/>
</dbReference>
<comment type="caution">
    <text evidence="3">The sequence shown here is derived from an EMBL/GenBank/DDBJ whole genome shotgun (WGS) entry which is preliminary data.</text>
</comment>
<dbReference type="PANTHER" id="PTHR43190">
    <property type="entry name" value="N-ACETYL-D-GLUCOSAMINE KINASE"/>
    <property type="match status" value="1"/>
</dbReference>
<dbReference type="Gene3D" id="3.30.420.40">
    <property type="match status" value="2"/>
</dbReference>
<dbReference type="SUPFAM" id="SSF53067">
    <property type="entry name" value="Actin-like ATPase domain"/>
    <property type="match status" value="1"/>
</dbReference>
<sequence>MPLCYETLCHTGPVSSSTPGGPWVVGLDVGGSGSRLLARRLPAAARSGAGTDDVALSGRPVAIGPTGSDAADVVRDLLDALRAAVPALAADGVAAAAVGATGLASLVRDPAELHAALRTSLPHAAGPAVDGDPSVRPGPRTAVAADALTAHLGALGGRPGAVVAVGTGAIALGTDLRTVWHRVDGWGHLLGDLGSGSWIGAQGLRAAVAAHDGRDSGGSPALLAAAVARFGPVPSWPGQLYTRPDRAQVLASFTPDVAAAARADDTVARQVLAGAGTHLATTLAAALVDGVPPLAAATGGVLGIGPLLTDAFRARLAVLRPDVALVDPAGTPLDGALHLAARLATEPGSVVEHAPWLTLGDHAAPPTAVPPTAAPPTALPPGAPGTAPHPTTAEETP</sequence>
<dbReference type="InterPro" id="IPR043129">
    <property type="entry name" value="ATPase_NBD"/>
</dbReference>
<accession>A0AAV5P7N1</accession>
<evidence type="ECO:0000256" key="1">
    <source>
        <dbReference type="SAM" id="MobiDB-lite"/>
    </source>
</evidence>
<dbReference type="PANTHER" id="PTHR43190:SF3">
    <property type="entry name" value="N-ACETYL-D-GLUCOSAMINE KINASE"/>
    <property type="match status" value="1"/>
</dbReference>
<protein>
    <recommendedName>
        <fullName evidence="2">ATPase BadF/BadG/BcrA/BcrD type domain-containing protein</fullName>
    </recommendedName>
</protein>
<gene>
    <name evidence="3" type="ORF">Ccel01_17690</name>
</gene>
<proteinExistence type="predicted"/>
<name>A0AAV5P7N1_CELCE</name>
<feature type="region of interest" description="Disordered" evidence="1">
    <location>
        <begin position="361"/>
        <end position="397"/>
    </location>
</feature>
<dbReference type="Proteomes" id="UP001165168">
    <property type="component" value="Unassembled WGS sequence"/>
</dbReference>
<organism evidence="3 4">
    <name type="scientific">Cellulosimicrobium cellulans</name>
    <name type="common">Arthrobacter luteus</name>
    <dbReference type="NCBI Taxonomy" id="1710"/>
    <lineage>
        <taxon>Bacteria</taxon>
        <taxon>Bacillati</taxon>
        <taxon>Actinomycetota</taxon>
        <taxon>Actinomycetes</taxon>
        <taxon>Micrococcales</taxon>
        <taxon>Promicromonosporaceae</taxon>
        <taxon>Cellulosimicrobium</taxon>
    </lineage>
</organism>
<evidence type="ECO:0000259" key="2">
    <source>
        <dbReference type="Pfam" id="PF01869"/>
    </source>
</evidence>
<feature type="domain" description="ATPase BadF/BadG/BcrA/BcrD type" evidence="2">
    <location>
        <begin position="69"/>
        <end position="301"/>
    </location>
</feature>
<evidence type="ECO:0000313" key="4">
    <source>
        <dbReference type="Proteomes" id="UP001165168"/>
    </source>
</evidence>
<reference evidence="3" key="1">
    <citation type="submission" date="2023-03" db="EMBL/GenBank/DDBJ databases">
        <title>Cellulosimicrobium cellulans NBRC 103059.</title>
        <authorList>
            <person name="Ichikawa N."/>
            <person name="Sato H."/>
            <person name="Tonouchi N."/>
        </authorList>
    </citation>
    <scope>NUCLEOTIDE SEQUENCE</scope>
    <source>
        <strain evidence="3">NBRC 103059</strain>
    </source>
</reference>